<feature type="region of interest" description="Disordered" evidence="5">
    <location>
        <begin position="333"/>
        <end position="366"/>
    </location>
</feature>
<evidence type="ECO:0000256" key="5">
    <source>
        <dbReference type="SAM" id="MobiDB-lite"/>
    </source>
</evidence>
<dbReference type="GO" id="GO:0003723">
    <property type="term" value="F:RNA binding"/>
    <property type="evidence" value="ECO:0007669"/>
    <property type="project" value="UniProtKB-UniRule"/>
</dbReference>
<feature type="compositionally biased region" description="Basic and acidic residues" evidence="5">
    <location>
        <begin position="271"/>
        <end position="281"/>
    </location>
</feature>
<name>A0AAV8W5Z8_9CUCU</name>
<feature type="compositionally biased region" description="Basic and acidic residues" evidence="5">
    <location>
        <begin position="333"/>
        <end position="344"/>
    </location>
</feature>
<evidence type="ECO:0000256" key="3">
    <source>
        <dbReference type="ARBA" id="ARBA00023242"/>
    </source>
</evidence>
<dbReference type="GO" id="GO:0005730">
    <property type="term" value="C:nucleolus"/>
    <property type="evidence" value="ECO:0007669"/>
    <property type="project" value="UniProtKB-SubCell"/>
</dbReference>
<dbReference type="EMBL" id="JANEYG010000010">
    <property type="protein sequence ID" value="KAJ8921425.1"/>
    <property type="molecule type" value="Genomic_DNA"/>
</dbReference>
<evidence type="ECO:0000256" key="4">
    <source>
        <dbReference type="PROSITE-ProRule" id="PRU00176"/>
    </source>
</evidence>
<dbReference type="AlphaFoldDB" id="A0AAV8W5Z8"/>
<dbReference type="PROSITE" id="PS50102">
    <property type="entry name" value="RRM"/>
    <property type="match status" value="1"/>
</dbReference>
<evidence type="ECO:0000259" key="6">
    <source>
        <dbReference type="PROSITE" id="PS50102"/>
    </source>
</evidence>
<gene>
    <name evidence="7" type="ORF">NQ315_003043</name>
</gene>
<reference evidence="7 8" key="1">
    <citation type="journal article" date="2023" name="Insect Mol. Biol.">
        <title>Genome sequencing provides insights into the evolution of gene families encoding plant cell wall-degrading enzymes in longhorned beetles.</title>
        <authorList>
            <person name="Shin N.R."/>
            <person name="Okamura Y."/>
            <person name="Kirsch R."/>
            <person name="Pauchet Y."/>
        </authorList>
    </citation>
    <scope>NUCLEOTIDE SEQUENCE [LARGE SCALE GENOMIC DNA]</scope>
    <source>
        <strain evidence="7">EAD_L_NR</strain>
    </source>
</reference>
<sequence length="366" mass="41230">MVKVKTSTTTLSKKPKPKQRRRPTRANGEMVKVKTSTTTPSKKPKAKQRRRPTTANVEQNRGLIYIGHIPHGFYEAEMKKYFKQFGAVTNLKVCRSNQSGRSKGYGYIEFLHPDVAKIAAETMNNYLMFKKRVVAEYVPFEKRPKGLFKGRSSNRLKYSTKTRREKQMRANSKVDEATHLKRSSARLSRLNKKLKKLQSIGIDYDLKPTDLPQGIKEKTNKDLSYTFQEDPYDSDIEIKVPVKRKALTAEVASKKLKLLDTPTTKIGPAKPKPDTPEDKTPRKVTASVRTPRSAKAKNLSVLKASAKASVVDLKSVTPKKVVRKILESSSVDEVKVTLKSDSPKRVASKSSTVKKSSKKGDFYTSP</sequence>
<accession>A0AAV8W5Z8</accession>
<keyword evidence="2 4" id="KW-0694">RNA-binding</keyword>
<feature type="compositionally biased region" description="Basic residues" evidence="5">
    <location>
        <begin position="42"/>
        <end position="52"/>
    </location>
</feature>
<feature type="region of interest" description="Disordered" evidence="5">
    <location>
        <begin position="1"/>
        <end position="58"/>
    </location>
</feature>
<dbReference type="InterPro" id="IPR000504">
    <property type="entry name" value="RRM_dom"/>
</dbReference>
<dbReference type="SMART" id="SM00360">
    <property type="entry name" value="RRM"/>
    <property type="match status" value="1"/>
</dbReference>
<dbReference type="Gene3D" id="3.30.70.330">
    <property type="match status" value="1"/>
</dbReference>
<comment type="subcellular location">
    <subcellularLocation>
        <location evidence="1">Nucleus</location>
        <location evidence="1">Nucleolus</location>
    </subcellularLocation>
</comment>
<dbReference type="CDD" id="cd12307">
    <property type="entry name" value="RRM_NIFK_like"/>
    <property type="match status" value="1"/>
</dbReference>
<organism evidence="7 8">
    <name type="scientific">Exocentrus adspersus</name>
    <dbReference type="NCBI Taxonomy" id="1586481"/>
    <lineage>
        <taxon>Eukaryota</taxon>
        <taxon>Metazoa</taxon>
        <taxon>Ecdysozoa</taxon>
        <taxon>Arthropoda</taxon>
        <taxon>Hexapoda</taxon>
        <taxon>Insecta</taxon>
        <taxon>Pterygota</taxon>
        <taxon>Neoptera</taxon>
        <taxon>Endopterygota</taxon>
        <taxon>Coleoptera</taxon>
        <taxon>Polyphaga</taxon>
        <taxon>Cucujiformia</taxon>
        <taxon>Chrysomeloidea</taxon>
        <taxon>Cerambycidae</taxon>
        <taxon>Lamiinae</taxon>
        <taxon>Acanthocinini</taxon>
        <taxon>Exocentrus</taxon>
    </lineage>
</organism>
<dbReference type="PANTHER" id="PTHR46754">
    <property type="entry name" value="MKI67 FHA DOMAIN-INTERACTING NUCLEOLAR PHOSPHOPROTEIN"/>
    <property type="match status" value="1"/>
</dbReference>
<evidence type="ECO:0000256" key="1">
    <source>
        <dbReference type="ARBA" id="ARBA00004604"/>
    </source>
</evidence>
<feature type="domain" description="RRM" evidence="6">
    <location>
        <begin position="62"/>
        <end position="140"/>
    </location>
</feature>
<dbReference type="SUPFAM" id="SSF54928">
    <property type="entry name" value="RNA-binding domain, RBD"/>
    <property type="match status" value="1"/>
</dbReference>
<comment type="caution">
    <text evidence="7">The sequence shown here is derived from an EMBL/GenBank/DDBJ whole genome shotgun (WGS) entry which is preliminary data.</text>
</comment>
<evidence type="ECO:0000313" key="8">
    <source>
        <dbReference type="Proteomes" id="UP001159042"/>
    </source>
</evidence>
<feature type="compositionally biased region" description="Low complexity" evidence="5">
    <location>
        <begin position="1"/>
        <end position="12"/>
    </location>
</feature>
<dbReference type="InterPro" id="IPR012677">
    <property type="entry name" value="Nucleotide-bd_a/b_plait_sf"/>
</dbReference>
<dbReference type="Pfam" id="PF00076">
    <property type="entry name" value="RRM_1"/>
    <property type="match status" value="1"/>
</dbReference>
<feature type="compositionally biased region" description="Basic residues" evidence="5">
    <location>
        <begin position="13"/>
        <end position="24"/>
    </location>
</feature>
<evidence type="ECO:0000256" key="2">
    <source>
        <dbReference type="ARBA" id="ARBA00022884"/>
    </source>
</evidence>
<protein>
    <recommendedName>
        <fullName evidence="6">RRM domain-containing protein</fullName>
    </recommendedName>
</protein>
<proteinExistence type="predicted"/>
<dbReference type="InterPro" id="IPR035979">
    <property type="entry name" value="RBD_domain_sf"/>
</dbReference>
<feature type="region of interest" description="Disordered" evidence="5">
    <location>
        <begin position="262"/>
        <end position="297"/>
    </location>
</feature>
<keyword evidence="3" id="KW-0539">Nucleus</keyword>
<keyword evidence="8" id="KW-1185">Reference proteome</keyword>
<evidence type="ECO:0000313" key="7">
    <source>
        <dbReference type="EMBL" id="KAJ8921425.1"/>
    </source>
</evidence>
<dbReference type="Proteomes" id="UP001159042">
    <property type="component" value="Unassembled WGS sequence"/>
</dbReference>